<feature type="transmembrane region" description="Helical" evidence="8">
    <location>
        <begin position="134"/>
        <end position="152"/>
    </location>
</feature>
<keyword evidence="6 8" id="KW-0472">Membrane</keyword>
<keyword evidence="10" id="KW-1185">Reference proteome</keyword>
<dbReference type="PANTHER" id="PTHR34856:SF2">
    <property type="entry name" value="PROTEIN NRFD"/>
    <property type="match status" value="1"/>
</dbReference>
<feature type="compositionally biased region" description="Basic and acidic residues" evidence="7">
    <location>
        <begin position="7"/>
        <end position="16"/>
    </location>
</feature>
<feature type="region of interest" description="Disordered" evidence="7">
    <location>
        <begin position="1"/>
        <end position="36"/>
    </location>
</feature>
<dbReference type="EMBL" id="BRVS01000005">
    <property type="protein sequence ID" value="GLB67029.1"/>
    <property type="molecule type" value="Genomic_DNA"/>
</dbReference>
<reference evidence="9 10" key="1">
    <citation type="journal article" date="2023" name="Int. J. Syst. Evol. Microbiol.">
        <title>Arthrobacter mangrovi sp. nov., an actinobacterium isolated from the rhizosphere of a mangrove.</title>
        <authorList>
            <person name="Hamada M."/>
            <person name="Saitou S."/>
            <person name="Enomoto N."/>
            <person name="Nanri K."/>
            <person name="Hidaka K."/>
            <person name="Miura T."/>
            <person name="Tamura T."/>
        </authorList>
    </citation>
    <scope>NUCLEOTIDE SEQUENCE [LARGE SCALE GENOMIC DNA]</scope>
    <source>
        <strain evidence="9 10">NBRC 112813</strain>
    </source>
</reference>
<gene>
    <name evidence="9" type="ORF">AHIS1636_14680</name>
</gene>
<accession>A0ABQ5MSR7</accession>
<evidence type="ECO:0000313" key="9">
    <source>
        <dbReference type="EMBL" id="GLB67029.1"/>
    </source>
</evidence>
<evidence type="ECO:0000256" key="7">
    <source>
        <dbReference type="SAM" id="MobiDB-lite"/>
    </source>
</evidence>
<evidence type="ECO:0000256" key="6">
    <source>
        <dbReference type="ARBA" id="ARBA00023136"/>
    </source>
</evidence>
<evidence type="ECO:0000313" key="10">
    <source>
        <dbReference type="Proteomes" id="UP001209654"/>
    </source>
</evidence>
<dbReference type="InterPro" id="IPR052049">
    <property type="entry name" value="Electron_transfer_protein"/>
</dbReference>
<feature type="transmembrane region" description="Helical" evidence="8">
    <location>
        <begin position="62"/>
        <end position="84"/>
    </location>
</feature>
<dbReference type="InterPro" id="IPR005614">
    <property type="entry name" value="NrfD-like"/>
</dbReference>
<comment type="similarity">
    <text evidence="2">Belongs to the NrfD family.</text>
</comment>
<evidence type="ECO:0000256" key="8">
    <source>
        <dbReference type="SAM" id="Phobius"/>
    </source>
</evidence>
<feature type="transmembrane region" description="Helical" evidence="8">
    <location>
        <begin position="96"/>
        <end position="114"/>
    </location>
</feature>
<evidence type="ECO:0000256" key="5">
    <source>
        <dbReference type="ARBA" id="ARBA00022989"/>
    </source>
</evidence>
<dbReference type="Proteomes" id="UP001209654">
    <property type="component" value="Unassembled WGS sequence"/>
</dbReference>
<keyword evidence="5 8" id="KW-1133">Transmembrane helix</keyword>
<evidence type="ECO:0000256" key="4">
    <source>
        <dbReference type="ARBA" id="ARBA00022692"/>
    </source>
</evidence>
<evidence type="ECO:0000256" key="1">
    <source>
        <dbReference type="ARBA" id="ARBA00004651"/>
    </source>
</evidence>
<keyword evidence="3" id="KW-1003">Cell membrane</keyword>
<evidence type="ECO:0000256" key="2">
    <source>
        <dbReference type="ARBA" id="ARBA00008929"/>
    </source>
</evidence>
<evidence type="ECO:0000256" key="3">
    <source>
        <dbReference type="ARBA" id="ARBA00022475"/>
    </source>
</evidence>
<comment type="subcellular location">
    <subcellularLocation>
        <location evidence="1">Cell membrane</location>
        <topology evidence="1">Multi-pass membrane protein</topology>
    </subcellularLocation>
</comment>
<dbReference type="Pfam" id="PF03916">
    <property type="entry name" value="NrfD"/>
    <property type="match status" value="1"/>
</dbReference>
<comment type="caution">
    <text evidence="9">The sequence shown here is derived from an EMBL/GenBank/DDBJ whole genome shotgun (WGS) entry which is preliminary data.</text>
</comment>
<dbReference type="RefSeq" id="WP_264795160.1">
    <property type="nucleotide sequence ID" value="NZ_BRVS01000005.1"/>
</dbReference>
<protein>
    <submittedName>
        <fullName evidence="9">Nitrite reductase</fullName>
    </submittedName>
</protein>
<dbReference type="PANTHER" id="PTHR34856">
    <property type="entry name" value="PROTEIN NRFD"/>
    <property type="match status" value="1"/>
</dbReference>
<dbReference type="Gene3D" id="1.20.1630.10">
    <property type="entry name" value="Formate dehydrogenase/DMSO reductase domain"/>
    <property type="match status" value="1"/>
</dbReference>
<feature type="transmembrane region" description="Helical" evidence="8">
    <location>
        <begin position="212"/>
        <end position="230"/>
    </location>
</feature>
<feature type="compositionally biased region" description="Basic residues" evidence="7">
    <location>
        <begin position="17"/>
        <end position="27"/>
    </location>
</feature>
<organism evidence="9 10">
    <name type="scientific">Arthrobacter mangrovi</name>
    <dbReference type="NCBI Taxonomy" id="2966350"/>
    <lineage>
        <taxon>Bacteria</taxon>
        <taxon>Bacillati</taxon>
        <taxon>Actinomycetota</taxon>
        <taxon>Actinomycetes</taxon>
        <taxon>Micrococcales</taxon>
        <taxon>Micrococcaceae</taxon>
        <taxon>Arthrobacter</taxon>
    </lineage>
</organism>
<keyword evidence="4 8" id="KW-0812">Transmembrane</keyword>
<proteinExistence type="inferred from homology"/>
<name>A0ABQ5MSR7_9MICC</name>
<sequence length="360" mass="37760">MTVSDFDEYRPPELPRRPKRGSKRRRAGTGEGRGEVPMVPEAEFTSYYGRPVVKPPPWGDPIAAYLFLGGVAGGSALLAAGAQLTGRTILCRNSRLAALAAVGMGAVALVEDLGRPERFLNMLRTIKLTSPMSLGSWILTAFSAGAGVSAVSEIDRMTGSRLPLGPLRRLLRGLEGPAGIEAAVFAAPLSAYTAVLLSDTANPTWNAAREDLPFVFVSSAGLAAGGLAMITTPVREAGPARALAVLGVAGELIASRLMEKNMDPVAAEPLHSDGPGRMLAWSERLAIVGGVGALLGGRYRLTAAVSGVALLSASALTRFGILRAGIRSTENPRYTIEPQKRRLAARREAGVVHDSITTSE</sequence>